<dbReference type="GO" id="GO:0070063">
    <property type="term" value="F:RNA polymerase binding"/>
    <property type="evidence" value="ECO:0007669"/>
    <property type="project" value="InterPro"/>
</dbReference>
<dbReference type="InterPro" id="IPR023459">
    <property type="entry name" value="Tscrpt_elong_fac_GreA/B_fam"/>
</dbReference>
<sequence length="157" mass="17027">MSVAFRRDGDEEHLEPKFELPIPPGPNRVTERGLALIAQQVEALEAEVAALAGLAADDPQLMAAKRSLRYWHTRQITAELMPIPTGETVEFGVHVTFRLNGKERTLGIVGDDEADPAGDLISWSAPLARAMMGAEAGEMLDFSGRPDVIEVLAIAVR</sequence>
<gene>
    <name evidence="3" type="ORF">FRF71_13960</name>
</gene>
<dbReference type="GO" id="GO:0003677">
    <property type="term" value="F:DNA binding"/>
    <property type="evidence" value="ECO:0007669"/>
    <property type="project" value="InterPro"/>
</dbReference>
<reference evidence="3 4" key="1">
    <citation type="journal article" date="2013" name="J. Microbiol. Biotechnol.">
        <title>Novosphingobium ginsenosidimutans sp. nov., with the ability to convert ginsenoside.</title>
        <authorList>
            <person name="Kim J.K."/>
            <person name="He D."/>
            <person name="Liu Q.M."/>
            <person name="Park H.Y."/>
            <person name="Jung M.S."/>
            <person name="Yoon M.H."/>
            <person name="Kim S.C."/>
            <person name="Im W.T."/>
        </authorList>
    </citation>
    <scope>NUCLEOTIDE SEQUENCE [LARGE SCALE GENOMIC DNA]</scope>
    <source>
        <strain evidence="3 4">FW-6</strain>
    </source>
</reference>
<keyword evidence="3" id="KW-0808">Transferase</keyword>
<dbReference type="GO" id="GO:0032784">
    <property type="term" value="P:regulation of DNA-templated transcription elongation"/>
    <property type="evidence" value="ECO:0007669"/>
    <property type="project" value="InterPro"/>
</dbReference>
<evidence type="ECO:0000256" key="1">
    <source>
        <dbReference type="SAM" id="MobiDB-lite"/>
    </source>
</evidence>
<feature type="compositionally biased region" description="Basic and acidic residues" evidence="1">
    <location>
        <begin position="1"/>
        <end position="18"/>
    </location>
</feature>
<name>A0A5B8S7L6_9SPHN</name>
<accession>A0A5B8S7L6</accession>
<dbReference type="GO" id="GO:0006354">
    <property type="term" value="P:DNA-templated transcription elongation"/>
    <property type="evidence" value="ECO:0007669"/>
    <property type="project" value="TreeGrafter"/>
</dbReference>
<dbReference type="RefSeq" id="WP_147091227.1">
    <property type="nucleotide sequence ID" value="NZ_BAABJD010000002.1"/>
</dbReference>
<evidence type="ECO:0000259" key="2">
    <source>
        <dbReference type="Pfam" id="PF01272"/>
    </source>
</evidence>
<dbReference type="PANTHER" id="PTHR30437">
    <property type="entry name" value="TRANSCRIPTION ELONGATION FACTOR GREA"/>
    <property type="match status" value="1"/>
</dbReference>
<dbReference type="Proteomes" id="UP000321172">
    <property type="component" value="Chromosome"/>
</dbReference>
<dbReference type="PANTHER" id="PTHR30437:SF6">
    <property type="entry name" value="TRANSCRIPTION ELONGATION FACTOR GREB"/>
    <property type="match status" value="1"/>
</dbReference>
<evidence type="ECO:0000313" key="4">
    <source>
        <dbReference type="Proteomes" id="UP000321172"/>
    </source>
</evidence>
<dbReference type="InterPro" id="IPR036953">
    <property type="entry name" value="GreA/GreB_C_sf"/>
</dbReference>
<dbReference type="Gene3D" id="3.10.50.30">
    <property type="entry name" value="Transcription elongation factor, GreA/GreB, C-terminal domain"/>
    <property type="match status" value="1"/>
</dbReference>
<dbReference type="GO" id="GO:0016301">
    <property type="term" value="F:kinase activity"/>
    <property type="evidence" value="ECO:0007669"/>
    <property type="project" value="UniProtKB-KW"/>
</dbReference>
<evidence type="ECO:0000313" key="3">
    <source>
        <dbReference type="EMBL" id="QEA17148.1"/>
    </source>
</evidence>
<organism evidence="3 4">
    <name type="scientific">Novosphingobium ginsenosidimutans</name>
    <dbReference type="NCBI Taxonomy" id="1176536"/>
    <lineage>
        <taxon>Bacteria</taxon>
        <taxon>Pseudomonadati</taxon>
        <taxon>Pseudomonadota</taxon>
        <taxon>Alphaproteobacteria</taxon>
        <taxon>Sphingomonadales</taxon>
        <taxon>Sphingomonadaceae</taxon>
        <taxon>Novosphingobium</taxon>
    </lineage>
</organism>
<dbReference type="InterPro" id="IPR001437">
    <property type="entry name" value="Tscrpt_elong_fac_GreA/B_C"/>
</dbReference>
<keyword evidence="4" id="KW-1185">Reference proteome</keyword>
<dbReference type="SUPFAM" id="SSF54534">
    <property type="entry name" value="FKBP-like"/>
    <property type="match status" value="1"/>
</dbReference>
<proteinExistence type="predicted"/>
<feature type="domain" description="Transcription elongation factor GreA/GreB C-terminal" evidence="2">
    <location>
        <begin position="87"/>
        <end position="143"/>
    </location>
</feature>
<dbReference type="KEGG" id="ngf:FRF71_13960"/>
<feature type="region of interest" description="Disordered" evidence="1">
    <location>
        <begin position="1"/>
        <end position="25"/>
    </location>
</feature>
<keyword evidence="3" id="KW-0418">Kinase</keyword>
<dbReference type="Pfam" id="PF01272">
    <property type="entry name" value="GreA_GreB"/>
    <property type="match status" value="1"/>
</dbReference>
<protein>
    <submittedName>
        <fullName evidence="3">Nucleoside-diphosphate kinase</fullName>
    </submittedName>
</protein>
<dbReference type="EMBL" id="CP042345">
    <property type="protein sequence ID" value="QEA17148.1"/>
    <property type="molecule type" value="Genomic_DNA"/>
</dbReference>
<dbReference type="AlphaFoldDB" id="A0A5B8S7L6"/>
<dbReference type="OrthoDB" id="8537952at2"/>